<evidence type="ECO:0000313" key="3">
    <source>
        <dbReference type="Proteomes" id="UP000186601"/>
    </source>
</evidence>
<organism evidence="2 3">
    <name type="scientific">Hermanssonia centrifuga</name>
    <dbReference type="NCBI Taxonomy" id="98765"/>
    <lineage>
        <taxon>Eukaryota</taxon>
        <taxon>Fungi</taxon>
        <taxon>Dikarya</taxon>
        <taxon>Basidiomycota</taxon>
        <taxon>Agaricomycotina</taxon>
        <taxon>Agaricomycetes</taxon>
        <taxon>Polyporales</taxon>
        <taxon>Meruliaceae</taxon>
        <taxon>Hermanssonia</taxon>
    </lineage>
</organism>
<sequence length="142" mass="16351">MRPPLKRQDNSFQLDWGRCKDYEDDENEDEDERTFMGTLHSSSNQISDHGDDFGFADPPPLLRPSLPSDTISITQSFTSLRTRRISATLATRDDDNYGRIITCMNRGLSAEELRREYLNNDSGIPLLPSYDPDVPYFPQFVR</sequence>
<feature type="region of interest" description="Disordered" evidence="1">
    <location>
        <begin position="16"/>
        <end position="66"/>
    </location>
</feature>
<dbReference type="AlphaFoldDB" id="A0A2R6NVS5"/>
<evidence type="ECO:0000313" key="2">
    <source>
        <dbReference type="EMBL" id="PSR77823.1"/>
    </source>
</evidence>
<protein>
    <submittedName>
        <fullName evidence="2">Uncharacterized protein</fullName>
    </submittedName>
</protein>
<name>A0A2R6NVS5_9APHY</name>
<evidence type="ECO:0000256" key="1">
    <source>
        <dbReference type="SAM" id="MobiDB-lite"/>
    </source>
</evidence>
<feature type="compositionally biased region" description="Acidic residues" evidence="1">
    <location>
        <begin position="22"/>
        <end position="32"/>
    </location>
</feature>
<dbReference type="EMBL" id="MLYV02000772">
    <property type="protein sequence ID" value="PSR77823.1"/>
    <property type="molecule type" value="Genomic_DNA"/>
</dbReference>
<gene>
    <name evidence="2" type="ORF">PHLCEN_2v7695</name>
</gene>
<keyword evidence="3" id="KW-1185">Reference proteome</keyword>
<accession>A0A2R6NVS5</accession>
<dbReference type="Proteomes" id="UP000186601">
    <property type="component" value="Unassembled WGS sequence"/>
</dbReference>
<reference evidence="2 3" key="1">
    <citation type="submission" date="2018-02" db="EMBL/GenBank/DDBJ databases">
        <title>Genome sequence of the basidiomycete white-rot fungus Phlebia centrifuga.</title>
        <authorList>
            <person name="Granchi Z."/>
            <person name="Peng M."/>
            <person name="de Vries R.P."/>
            <person name="Hilden K."/>
            <person name="Makela M.R."/>
            <person name="Grigoriev I."/>
            <person name="Riley R."/>
        </authorList>
    </citation>
    <scope>NUCLEOTIDE SEQUENCE [LARGE SCALE GENOMIC DNA]</scope>
    <source>
        <strain evidence="2 3">FBCC195</strain>
    </source>
</reference>
<comment type="caution">
    <text evidence="2">The sequence shown here is derived from an EMBL/GenBank/DDBJ whole genome shotgun (WGS) entry which is preliminary data.</text>
</comment>
<proteinExistence type="predicted"/>